<keyword evidence="3" id="KW-1185">Reference proteome</keyword>
<name>A0ABV0SZT9_9TELE</name>
<organism evidence="2 3">
    <name type="scientific">Ilyodon furcidens</name>
    <name type="common">goldbreast splitfin</name>
    <dbReference type="NCBI Taxonomy" id="33524"/>
    <lineage>
        <taxon>Eukaryota</taxon>
        <taxon>Metazoa</taxon>
        <taxon>Chordata</taxon>
        <taxon>Craniata</taxon>
        <taxon>Vertebrata</taxon>
        <taxon>Euteleostomi</taxon>
        <taxon>Actinopterygii</taxon>
        <taxon>Neopterygii</taxon>
        <taxon>Teleostei</taxon>
        <taxon>Neoteleostei</taxon>
        <taxon>Acanthomorphata</taxon>
        <taxon>Ovalentaria</taxon>
        <taxon>Atherinomorphae</taxon>
        <taxon>Cyprinodontiformes</taxon>
        <taxon>Goodeidae</taxon>
        <taxon>Ilyodon</taxon>
    </lineage>
</organism>
<dbReference type="Proteomes" id="UP001482620">
    <property type="component" value="Unassembled WGS sequence"/>
</dbReference>
<sequence length="99" mass="10800">MLVDQLLPSFKPITTTCATPRATHDGKQQRKLEEEEQTVRRGTCSRSLMPLQPSKLRLFLSHTNSSAPTSQPSDGINASGLKLKAFGSGSSRLPKPKSH</sequence>
<evidence type="ECO:0000313" key="3">
    <source>
        <dbReference type="Proteomes" id="UP001482620"/>
    </source>
</evidence>
<gene>
    <name evidence="2" type="ORF">ILYODFUR_019545</name>
</gene>
<proteinExistence type="predicted"/>
<dbReference type="EMBL" id="JAHRIQ010013548">
    <property type="protein sequence ID" value="MEQ2225635.1"/>
    <property type="molecule type" value="Genomic_DNA"/>
</dbReference>
<reference evidence="2 3" key="1">
    <citation type="submission" date="2021-06" db="EMBL/GenBank/DDBJ databases">
        <authorList>
            <person name="Palmer J.M."/>
        </authorList>
    </citation>
    <scope>NUCLEOTIDE SEQUENCE [LARGE SCALE GENOMIC DNA]</scope>
    <source>
        <strain evidence="3">if_2019</strain>
        <tissue evidence="2">Muscle</tissue>
    </source>
</reference>
<evidence type="ECO:0000256" key="1">
    <source>
        <dbReference type="SAM" id="MobiDB-lite"/>
    </source>
</evidence>
<evidence type="ECO:0000313" key="2">
    <source>
        <dbReference type="EMBL" id="MEQ2225635.1"/>
    </source>
</evidence>
<feature type="region of interest" description="Disordered" evidence="1">
    <location>
        <begin position="15"/>
        <end position="48"/>
    </location>
</feature>
<feature type="compositionally biased region" description="Polar residues" evidence="1">
    <location>
        <begin position="61"/>
        <end position="76"/>
    </location>
</feature>
<feature type="compositionally biased region" description="Basic and acidic residues" evidence="1">
    <location>
        <begin position="22"/>
        <end position="39"/>
    </location>
</feature>
<protein>
    <submittedName>
        <fullName evidence="2">Uncharacterized protein</fullName>
    </submittedName>
</protein>
<feature type="region of interest" description="Disordered" evidence="1">
    <location>
        <begin position="61"/>
        <end position="99"/>
    </location>
</feature>
<comment type="caution">
    <text evidence="2">The sequence shown here is derived from an EMBL/GenBank/DDBJ whole genome shotgun (WGS) entry which is preliminary data.</text>
</comment>
<accession>A0ABV0SZT9</accession>